<organism evidence="1 3">
    <name type="scientific">Polarella glacialis</name>
    <name type="common">Dinoflagellate</name>
    <dbReference type="NCBI Taxonomy" id="89957"/>
    <lineage>
        <taxon>Eukaryota</taxon>
        <taxon>Sar</taxon>
        <taxon>Alveolata</taxon>
        <taxon>Dinophyceae</taxon>
        <taxon>Suessiales</taxon>
        <taxon>Suessiaceae</taxon>
        <taxon>Polarella</taxon>
    </lineage>
</organism>
<dbReference type="EMBL" id="CAJNNV010025018">
    <property type="protein sequence ID" value="CAE8611363.1"/>
    <property type="molecule type" value="Genomic_DNA"/>
</dbReference>
<dbReference type="AlphaFoldDB" id="A0A813FLB7"/>
<dbReference type="Gene3D" id="3.40.50.150">
    <property type="entry name" value="Vaccinia Virus protein VP39"/>
    <property type="match status" value="1"/>
</dbReference>
<accession>A0A813FLB7</accession>
<evidence type="ECO:0000313" key="2">
    <source>
        <dbReference type="EMBL" id="CAE8680543.1"/>
    </source>
</evidence>
<dbReference type="EMBL" id="CAJNNW010025870">
    <property type="protein sequence ID" value="CAE8680543.1"/>
    <property type="molecule type" value="Genomic_DNA"/>
</dbReference>
<dbReference type="Proteomes" id="UP000654075">
    <property type="component" value="Unassembled WGS sequence"/>
</dbReference>
<proteinExistence type="predicted"/>
<dbReference type="SUPFAM" id="SSF53335">
    <property type="entry name" value="S-adenosyl-L-methionine-dependent methyltransferases"/>
    <property type="match status" value="1"/>
</dbReference>
<evidence type="ECO:0000313" key="3">
    <source>
        <dbReference type="Proteomes" id="UP000654075"/>
    </source>
</evidence>
<sequence>MAFDRSNILVTLGMLSFATVVTQAYPTFSISQYLSQIQHFDAHVAAKDALQHPASALLRRVNELVIIADRDFAEQLGKAYESQCEKGGGYTDMPSALKNFTQQLNGLAASMEQAVGLRVLMETAPFETSILGAMRGLGHHLDRLGLNREIRFVSKSCEQVPFEIREISLLVFSTLHFSLTQILHMVFMKLILPASSARFNFQAGGIRFRFEHHRGLHYTKVVRSLLQELSHKSLRQDAGAHPDFIDMVEIGVDYGKLSEHLLTTTSSLRWSGIDPYQDTASLHSNQRYLRARDRVEPFRDRATLFISTSDAAAERFADHSFDLVFIDGDHSYEGVLKDLRAWLPKLKPGGIVAGHDYCPMFPGVIEAVQDVISQQPPVDGIIHITTGFVFWWRP</sequence>
<name>A0A813FLB7_POLGL</name>
<comment type="caution">
    <text evidence="1">The sequence shown here is derived from an EMBL/GenBank/DDBJ whole genome shotgun (WGS) entry which is preliminary data.</text>
</comment>
<evidence type="ECO:0008006" key="4">
    <source>
        <dbReference type="Google" id="ProtNLM"/>
    </source>
</evidence>
<reference evidence="1" key="1">
    <citation type="submission" date="2021-02" db="EMBL/GenBank/DDBJ databases">
        <authorList>
            <person name="Dougan E. K."/>
            <person name="Rhodes N."/>
            <person name="Thang M."/>
            <person name="Chan C."/>
        </authorList>
    </citation>
    <scope>NUCLEOTIDE SEQUENCE</scope>
</reference>
<gene>
    <name evidence="1" type="ORF">PGLA1383_LOCUS29163</name>
    <name evidence="2" type="ORF">PGLA2088_LOCUS21961</name>
</gene>
<dbReference type="InterPro" id="IPR029063">
    <property type="entry name" value="SAM-dependent_MTases_sf"/>
</dbReference>
<keyword evidence="3" id="KW-1185">Reference proteome</keyword>
<dbReference type="Pfam" id="PF13578">
    <property type="entry name" value="Methyltransf_24"/>
    <property type="match status" value="1"/>
</dbReference>
<dbReference type="Proteomes" id="UP000626109">
    <property type="component" value="Unassembled WGS sequence"/>
</dbReference>
<protein>
    <recommendedName>
        <fullName evidence="4">Methyltransferase domain-containing protein</fullName>
    </recommendedName>
</protein>
<evidence type="ECO:0000313" key="1">
    <source>
        <dbReference type="EMBL" id="CAE8611363.1"/>
    </source>
</evidence>